<proteinExistence type="predicted"/>
<accession>A0ABQ7GQX3</accession>
<organism evidence="2 3">
    <name type="scientific">Dunaliella salina</name>
    <name type="common">Green alga</name>
    <name type="synonym">Protococcus salinus</name>
    <dbReference type="NCBI Taxonomy" id="3046"/>
    <lineage>
        <taxon>Eukaryota</taxon>
        <taxon>Viridiplantae</taxon>
        <taxon>Chlorophyta</taxon>
        <taxon>core chlorophytes</taxon>
        <taxon>Chlorophyceae</taxon>
        <taxon>CS clade</taxon>
        <taxon>Chlamydomonadales</taxon>
        <taxon>Dunaliellaceae</taxon>
        <taxon>Dunaliella</taxon>
    </lineage>
</organism>
<gene>
    <name evidence="2" type="ORF">DUNSADRAFT_4982</name>
</gene>
<protein>
    <submittedName>
        <fullName evidence="2">Uncharacterized protein</fullName>
    </submittedName>
</protein>
<comment type="caution">
    <text evidence="2">The sequence shown here is derived from an EMBL/GenBank/DDBJ whole genome shotgun (WGS) entry which is preliminary data.</text>
</comment>
<name>A0ABQ7GQX3_DUNSA</name>
<keyword evidence="3" id="KW-1185">Reference proteome</keyword>
<dbReference type="EMBL" id="MU069633">
    <property type="protein sequence ID" value="KAF5837009.1"/>
    <property type="molecule type" value="Genomic_DNA"/>
</dbReference>
<reference evidence="2" key="1">
    <citation type="submission" date="2017-08" db="EMBL/GenBank/DDBJ databases">
        <authorList>
            <person name="Polle J.E."/>
            <person name="Barry K."/>
            <person name="Cushman J."/>
            <person name="Schmutz J."/>
            <person name="Tran D."/>
            <person name="Hathwaick L.T."/>
            <person name="Yim W.C."/>
            <person name="Jenkins J."/>
            <person name="Mckie-Krisberg Z.M."/>
            <person name="Prochnik S."/>
            <person name="Lindquist E."/>
            <person name="Dockter R.B."/>
            <person name="Adam C."/>
            <person name="Molina H."/>
            <person name="Bunkerborg J."/>
            <person name="Jin E."/>
            <person name="Buchheim M."/>
            <person name="Magnuson J."/>
        </authorList>
    </citation>
    <scope>NUCLEOTIDE SEQUENCE</scope>
    <source>
        <strain evidence="2">CCAP 19/18</strain>
    </source>
</reference>
<evidence type="ECO:0000313" key="3">
    <source>
        <dbReference type="Proteomes" id="UP000815325"/>
    </source>
</evidence>
<sequence>MGQEASAQKPVKLDLPPPKPLHTNDQLAKEAEVDFKRTSAKAAEDTVGFGETVGTTVFKQAKWWGQGLASIVTFPITMFFGTKEYLKKEEEKHELPASRTS</sequence>
<evidence type="ECO:0000256" key="1">
    <source>
        <dbReference type="SAM" id="MobiDB-lite"/>
    </source>
</evidence>
<evidence type="ECO:0000313" key="2">
    <source>
        <dbReference type="EMBL" id="KAF5837009.1"/>
    </source>
</evidence>
<feature type="region of interest" description="Disordered" evidence="1">
    <location>
        <begin position="1"/>
        <end position="23"/>
    </location>
</feature>
<dbReference type="Proteomes" id="UP000815325">
    <property type="component" value="Unassembled WGS sequence"/>
</dbReference>